<reference evidence="8 9" key="1">
    <citation type="submission" date="2016-01" db="EMBL/GenBank/DDBJ databases">
        <title>Characterization of the Clostridium difficile lineages that are prevalent in Hong Kong and China.</title>
        <authorList>
            <person name="Kwok J.S.-L."/>
            <person name="Lam W.-Y."/>
            <person name="Ip M."/>
            <person name="Chan T.-F."/>
            <person name="Hawkey P.M."/>
            <person name="Tsui S.K.-W."/>
        </authorList>
    </citation>
    <scope>NUCLEOTIDE SEQUENCE [LARGE SCALE GENOMIC DNA]</scope>
    <source>
        <strain evidence="8 9">300064</strain>
    </source>
</reference>
<dbReference type="GO" id="GO:0005829">
    <property type="term" value="C:cytosol"/>
    <property type="evidence" value="ECO:0007669"/>
    <property type="project" value="TreeGrafter"/>
</dbReference>
<evidence type="ECO:0000313" key="9">
    <source>
        <dbReference type="Proteomes" id="UP000238081"/>
    </source>
</evidence>
<accession>A0A2S7FEG1</accession>
<evidence type="ECO:0000256" key="3">
    <source>
        <dbReference type="ARBA" id="ARBA00023295"/>
    </source>
</evidence>
<dbReference type="PROSITE" id="PS00653">
    <property type="entry name" value="GLYCOSYL_HYDROL_F1_2"/>
    <property type="match status" value="1"/>
</dbReference>
<evidence type="ECO:0000256" key="5">
    <source>
        <dbReference type="RuleBase" id="RU003690"/>
    </source>
</evidence>
<comment type="similarity">
    <text evidence="1 5">Belongs to the glycosyl hydrolase 1 family.</text>
</comment>
<proteinExistence type="inferred from homology"/>
<dbReference type="PANTHER" id="PTHR10353:SF136">
    <property type="entry name" value="ARYL-PHOSPHO-BETA-D-GLUCOSIDASE BGLC"/>
    <property type="match status" value="1"/>
</dbReference>
<dbReference type="AlphaFoldDB" id="A0A2S7FEG1"/>
<name>A0A2S7FEG1_CLOBU</name>
<comment type="caution">
    <text evidence="8">The sequence shown here is derived from an EMBL/GenBank/DDBJ whole genome shotgun (WGS) entry which is preliminary data.</text>
</comment>
<dbReference type="PRINTS" id="PR00131">
    <property type="entry name" value="GLHYDRLASE1"/>
</dbReference>
<dbReference type="InterPro" id="IPR033132">
    <property type="entry name" value="GH_1_N_CS"/>
</dbReference>
<evidence type="ECO:0000256" key="6">
    <source>
        <dbReference type="RuleBase" id="RU004468"/>
    </source>
</evidence>
<dbReference type="EMBL" id="LRDH01000035">
    <property type="protein sequence ID" value="PPV17311.1"/>
    <property type="molecule type" value="Genomic_DNA"/>
</dbReference>
<dbReference type="GO" id="GO:0008422">
    <property type="term" value="F:beta-glucosidase activity"/>
    <property type="evidence" value="ECO:0007669"/>
    <property type="project" value="TreeGrafter"/>
</dbReference>
<feature type="active site" description="Nucleophile" evidence="4">
    <location>
        <position position="370"/>
    </location>
</feature>
<dbReference type="SUPFAM" id="SSF51445">
    <property type="entry name" value="(Trans)glycosidases"/>
    <property type="match status" value="1"/>
</dbReference>
<dbReference type="InterPro" id="IPR001360">
    <property type="entry name" value="Glyco_hydro_1"/>
</dbReference>
<evidence type="ECO:0000313" key="8">
    <source>
        <dbReference type="EMBL" id="PPV17311.1"/>
    </source>
</evidence>
<dbReference type="SMR" id="A0A2S7FEG1"/>
<dbReference type="PROSITE" id="PS00572">
    <property type="entry name" value="GLYCOSYL_HYDROL_F1_1"/>
    <property type="match status" value="1"/>
</dbReference>
<evidence type="ECO:0000256" key="2">
    <source>
        <dbReference type="ARBA" id="ARBA00022801"/>
    </source>
</evidence>
<protein>
    <submittedName>
        <fullName evidence="8">6-phospho-beta-glucosidase</fullName>
    </submittedName>
</protein>
<dbReference type="RefSeq" id="WP_003408095.1">
    <property type="nucleotide sequence ID" value="NZ_BKBC01000091.1"/>
</dbReference>
<keyword evidence="3 6" id="KW-0326">Glycosidase</keyword>
<gene>
    <name evidence="7" type="primary">bgla</name>
    <name evidence="8" type="ORF">AWN73_08305</name>
    <name evidence="7" type="ORF">CBU02nite_37570</name>
</gene>
<dbReference type="Gene3D" id="3.20.20.80">
    <property type="entry name" value="Glycosidases"/>
    <property type="match status" value="1"/>
</dbReference>
<dbReference type="InterPro" id="IPR018120">
    <property type="entry name" value="Glyco_hydro_1_AS"/>
</dbReference>
<evidence type="ECO:0000256" key="4">
    <source>
        <dbReference type="PROSITE-ProRule" id="PRU10055"/>
    </source>
</evidence>
<dbReference type="PANTHER" id="PTHR10353">
    <property type="entry name" value="GLYCOSYL HYDROLASE"/>
    <property type="match status" value="1"/>
</dbReference>
<organism evidence="8 9">
    <name type="scientific">Clostridium butyricum</name>
    <dbReference type="NCBI Taxonomy" id="1492"/>
    <lineage>
        <taxon>Bacteria</taxon>
        <taxon>Bacillati</taxon>
        <taxon>Bacillota</taxon>
        <taxon>Clostridia</taxon>
        <taxon>Eubacteriales</taxon>
        <taxon>Clostridiaceae</taxon>
        <taxon>Clostridium</taxon>
    </lineage>
</organism>
<dbReference type="EMBL" id="BKBC01000091">
    <property type="protein sequence ID" value="GEQ23251.1"/>
    <property type="molecule type" value="Genomic_DNA"/>
</dbReference>
<dbReference type="Proteomes" id="UP000321089">
    <property type="component" value="Unassembled WGS sequence"/>
</dbReference>
<dbReference type="InterPro" id="IPR017853">
    <property type="entry name" value="GH"/>
</dbReference>
<dbReference type="Proteomes" id="UP000238081">
    <property type="component" value="Unassembled WGS sequence"/>
</dbReference>
<evidence type="ECO:0000256" key="1">
    <source>
        <dbReference type="ARBA" id="ARBA00010838"/>
    </source>
</evidence>
<dbReference type="FunFam" id="3.20.20.80:FF:000004">
    <property type="entry name" value="Beta-glucosidase 6-phospho-beta-glucosidase"/>
    <property type="match status" value="1"/>
</dbReference>
<dbReference type="Pfam" id="PF00232">
    <property type="entry name" value="Glyco_hydro_1"/>
    <property type="match status" value="1"/>
</dbReference>
<evidence type="ECO:0000313" key="7">
    <source>
        <dbReference type="EMBL" id="GEQ23251.1"/>
    </source>
</evidence>
<sequence>MFHKKLKNFPKDFLWGASTSAYQVEGASLEYGKGPSVQDIKKIPEGTPDFKVSSDHYHHYKEDVALFAEMGFKAYRFSISWARLIPNGVGEINPQGIEFYGNLIDECLKYGIEPIVTMYHFDLPAALQTKGGWSNRETIDAFVNFAKIMFENYGDRVKYWLTINEQNMMTLVGDVIGTLDGIETDNVQKELYKQNHHMLIAQAKAMKLCHDMCPNGKIGPAPNISAVYPASSKPEDILAASNCSAIRNWLYLDMAVHGRYNPTAWNYMVEKGIEPTIEDGDMEALRSGHPDFIAFNYYNTATVEAFPGEITNERSGGDQQSGHGEQGMFKGVSNPNLQKTEFGWEIDPVGFRNTLREVYERYALPLIITENGLGAYDKLEENDTINDDYRINYLRKHIEQAQLAISDGVDLIGYCPWSAIDLISTHEGFKKRYGFIYVNRDEFDLKDLRRIRKKSFFWYQNVIKTNGEEL</sequence>
<evidence type="ECO:0000313" key="10">
    <source>
        <dbReference type="Proteomes" id="UP000321089"/>
    </source>
</evidence>
<keyword evidence="2 6" id="KW-0378">Hydrolase</keyword>
<dbReference type="GO" id="GO:0016052">
    <property type="term" value="P:carbohydrate catabolic process"/>
    <property type="evidence" value="ECO:0007669"/>
    <property type="project" value="TreeGrafter"/>
</dbReference>
<reference evidence="7 10" key="2">
    <citation type="submission" date="2019-07" db="EMBL/GenBank/DDBJ databases">
        <title>Whole genome shotgun sequence of Clostridium butyricum NBRC 3858.</title>
        <authorList>
            <person name="Hosoyama A."/>
            <person name="Uohara A."/>
            <person name="Ohji S."/>
            <person name="Ichikawa N."/>
        </authorList>
    </citation>
    <scope>NUCLEOTIDE SEQUENCE [LARGE SCALE GENOMIC DNA]</scope>
    <source>
        <strain evidence="7 10">NBRC 3858</strain>
    </source>
</reference>